<evidence type="ECO:0000256" key="2">
    <source>
        <dbReference type="SAM" id="Phobius"/>
    </source>
</evidence>
<dbReference type="GO" id="GO:0016020">
    <property type="term" value="C:membrane"/>
    <property type="evidence" value="ECO:0007669"/>
    <property type="project" value="InterPro"/>
</dbReference>
<dbReference type="PANTHER" id="PTHR30566">
    <property type="entry name" value="YNAI-RELATED MECHANOSENSITIVE ION CHANNEL"/>
    <property type="match status" value="1"/>
</dbReference>
<feature type="compositionally biased region" description="Basic and acidic residues" evidence="1">
    <location>
        <begin position="366"/>
        <end position="376"/>
    </location>
</feature>
<dbReference type="InterPro" id="IPR006685">
    <property type="entry name" value="MscS_channel_2nd"/>
</dbReference>
<dbReference type="RefSeq" id="WP_084335292.1">
    <property type="nucleotide sequence ID" value="NZ_FNFD01000026.1"/>
</dbReference>
<sequence length="376" mass="41680">MTNLLDWHTYISVAGLNTLLAATVTLLVLSIAGRLLTAALRRIGKNFLFTRELTAHIGKPVRVLLPLLGLQAVWSSAPDDLLLIAPARHITSLATIAAFTWLGLRAVKAIEQVIVVSNPVDISDNLRARRIQTQTRVLTRSLSFFVLLFGASTMLMTFPAARQFGTSLLASAGLAGLAAGFAAKPVLGNLIAGLQIAITQPIRLDDVVIIENEWGRIEEITGSYVVVRIWDDRRLVVPLQYIIERPFQNWTRVSSGLTGAVFIWVDYSLPLEPLREELKRLCAGVPELWDGRVCVLQVTDASERAMQLRVLVSSPDSSRNWDLRCHLRESLIGFVSREYPHCLPQLRADLNEGYNRKAEPAAPRDVQSEAERQPPV</sequence>
<dbReference type="SUPFAM" id="SSF50182">
    <property type="entry name" value="Sm-like ribonucleoproteins"/>
    <property type="match status" value="1"/>
</dbReference>
<dbReference type="InterPro" id="IPR010920">
    <property type="entry name" value="LSM_dom_sf"/>
</dbReference>
<dbReference type="EMBL" id="FNFD01000026">
    <property type="protein sequence ID" value="SDL65206.1"/>
    <property type="molecule type" value="Genomic_DNA"/>
</dbReference>
<dbReference type="Pfam" id="PF00924">
    <property type="entry name" value="MS_channel_2nd"/>
    <property type="match status" value="1"/>
</dbReference>
<evidence type="ECO:0000313" key="4">
    <source>
        <dbReference type="EMBL" id="SDL65206.1"/>
    </source>
</evidence>
<feature type="transmembrane region" description="Helical" evidence="2">
    <location>
        <begin position="137"/>
        <end position="158"/>
    </location>
</feature>
<keyword evidence="2" id="KW-1133">Transmembrane helix</keyword>
<proteinExistence type="predicted"/>
<feature type="region of interest" description="Disordered" evidence="1">
    <location>
        <begin position="357"/>
        <end position="376"/>
    </location>
</feature>
<dbReference type="GO" id="GO:0008381">
    <property type="term" value="F:mechanosensitive monoatomic ion channel activity"/>
    <property type="evidence" value="ECO:0007669"/>
    <property type="project" value="UniProtKB-ARBA"/>
</dbReference>
<reference evidence="4 5" key="1">
    <citation type="submission" date="2016-10" db="EMBL/GenBank/DDBJ databases">
        <authorList>
            <person name="de Groot N.N."/>
        </authorList>
    </citation>
    <scope>NUCLEOTIDE SEQUENCE [LARGE SCALE GENOMIC DNA]</scope>
    <source>
        <strain evidence="4 5">JCM 21544</strain>
    </source>
</reference>
<name>A0A1G9LTA0_9PSED</name>
<accession>A0A1G9LTA0</accession>
<dbReference type="STRING" id="137658.SAMN05216186_12631"/>
<evidence type="ECO:0000313" key="5">
    <source>
        <dbReference type="Proteomes" id="UP000198706"/>
    </source>
</evidence>
<organism evidence="4 5">
    <name type="scientific">Pseudomonas indica</name>
    <dbReference type="NCBI Taxonomy" id="137658"/>
    <lineage>
        <taxon>Bacteria</taxon>
        <taxon>Pseudomonadati</taxon>
        <taxon>Pseudomonadota</taxon>
        <taxon>Gammaproteobacteria</taxon>
        <taxon>Pseudomonadales</taxon>
        <taxon>Pseudomonadaceae</taxon>
        <taxon>Pseudomonas</taxon>
    </lineage>
</organism>
<keyword evidence="2" id="KW-0472">Membrane</keyword>
<protein>
    <submittedName>
        <fullName evidence="4">Small-conductance mechanosensitive channel</fullName>
    </submittedName>
</protein>
<dbReference type="Proteomes" id="UP000198706">
    <property type="component" value="Unassembled WGS sequence"/>
</dbReference>
<keyword evidence="2" id="KW-0812">Transmembrane</keyword>
<keyword evidence="5" id="KW-1185">Reference proteome</keyword>
<evidence type="ECO:0000256" key="1">
    <source>
        <dbReference type="SAM" id="MobiDB-lite"/>
    </source>
</evidence>
<dbReference type="PANTHER" id="PTHR30566:SF25">
    <property type="entry name" value="INNER MEMBRANE PROTEIN"/>
    <property type="match status" value="1"/>
</dbReference>
<dbReference type="Gene3D" id="1.10.287.1260">
    <property type="match status" value="1"/>
</dbReference>
<feature type="transmembrane region" description="Helical" evidence="2">
    <location>
        <begin position="20"/>
        <end position="40"/>
    </location>
</feature>
<evidence type="ECO:0000259" key="3">
    <source>
        <dbReference type="Pfam" id="PF00924"/>
    </source>
</evidence>
<feature type="domain" description="Mechanosensitive ion channel MscS" evidence="3">
    <location>
        <begin position="186"/>
        <end position="252"/>
    </location>
</feature>
<dbReference type="AlphaFoldDB" id="A0A1G9LTA0"/>
<gene>
    <name evidence="4" type="ORF">SAMN05216186_12631</name>
</gene>